<dbReference type="GO" id="GO:0008168">
    <property type="term" value="F:methyltransferase activity"/>
    <property type="evidence" value="ECO:0007669"/>
    <property type="project" value="UniProtKB-KW"/>
</dbReference>
<proteinExistence type="predicted"/>
<protein>
    <submittedName>
        <fullName evidence="2">Methyltransferase family protein</fullName>
    </submittedName>
</protein>
<dbReference type="Proteomes" id="UP000244168">
    <property type="component" value="Unassembled WGS sequence"/>
</dbReference>
<dbReference type="Pfam" id="PF13649">
    <property type="entry name" value="Methyltransf_25"/>
    <property type="match status" value="1"/>
</dbReference>
<dbReference type="AlphaFoldDB" id="A0A2T5J6P2"/>
<dbReference type="EMBL" id="QAOQ01000006">
    <property type="protein sequence ID" value="PTQ94820.1"/>
    <property type="molecule type" value="Genomic_DNA"/>
</dbReference>
<dbReference type="SUPFAM" id="SSF53335">
    <property type="entry name" value="S-adenosyl-L-methionine-dependent methyltransferases"/>
    <property type="match status" value="1"/>
</dbReference>
<dbReference type="InterPro" id="IPR029063">
    <property type="entry name" value="SAM-dependent_MTases_sf"/>
</dbReference>
<feature type="domain" description="Methyltransferase" evidence="1">
    <location>
        <begin position="78"/>
        <end position="167"/>
    </location>
</feature>
<dbReference type="CDD" id="cd02440">
    <property type="entry name" value="AdoMet_MTases"/>
    <property type="match status" value="1"/>
</dbReference>
<comment type="caution">
    <text evidence="2">The sequence shown here is derived from an EMBL/GenBank/DDBJ whole genome shotgun (WGS) entry which is preliminary data.</text>
</comment>
<keyword evidence="2" id="KW-0489">Methyltransferase</keyword>
<keyword evidence="3" id="KW-1185">Reference proteome</keyword>
<dbReference type="Gene3D" id="3.40.50.150">
    <property type="entry name" value="Vaccinia Virus protein VP39"/>
    <property type="match status" value="1"/>
</dbReference>
<gene>
    <name evidence="2" type="ORF">C8P68_10630</name>
</gene>
<keyword evidence="2" id="KW-0808">Transferase</keyword>
<evidence type="ECO:0000259" key="1">
    <source>
        <dbReference type="Pfam" id="PF13649"/>
    </source>
</evidence>
<accession>A0A2T5J6P2</accession>
<reference evidence="2 3" key="1">
    <citation type="submission" date="2018-04" db="EMBL/GenBank/DDBJ databases">
        <title>Genomic Encyclopedia of Archaeal and Bacterial Type Strains, Phase II (KMG-II): from individual species to whole genera.</title>
        <authorList>
            <person name="Goeker M."/>
        </authorList>
    </citation>
    <scope>NUCLEOTIDE SEQUENCE [LARGE SCALE GENOMIC DNA]</scope>
    <source>
        <strain evidence="2 3">DSM 26809</strain>
    </source>
</reference>
<evidence type="ECO:0000313" key="2">
    <source>
        <dbReference type="EMBL" id="PTQ94820.1"/>
    </source>
</evidence>
<evidence type="ECO:0000313" key="3">
    <source>
        <dbReference type="Proteomes" id="UP000244168"/>
    </source>
</evidence>
<organism evidence="2 3">
    <name type="scientific">Mucilaginibacter yixingensis</name>
    <dbReference type="NCBI Taxonomy" id="1295612"/>
    <lineage>
        <taxon>Bacteria</taxon>
        <taxon>Pseudomonadati</taxon>
        <taxon>Bacteroidota</taxon>
        <taxon>Sphingobacteriia</taxon>
        <taxon>Sphingobacteriales</taxon>
        <taxon>Sphingobacteriaceae</taxon>
        <taxon>Mucilaginibacter</taxon>
    </lineage>
</organism>
<name>A0A2T5J6P2_9SPHI</name>
<sequence>MGCAPYQPSLKTFRTFAAMNDVLGQAIYDYHHKLGKHKLWIHNHYGPKEEMPVATYFRTEDDMPDLEWLALNECRGKILDVGAAAGCHALLLQERNFDVTAMDISPLAVQVMSARGVIKTLPADIYRYQHEQFDTILLLMNGIGLAGTVDGLKLLLNHFKLLLKPGGQIICDSSDIAYLYDEIPFPEDRYYGEISYQYQYKGQKTDWFNWLYADEEIMHRTAAECGYQMEVLVEDEYGQYLARLTM</sequence>
<dbReference type="RefSeq" id="WP_245917076.1">
    <property type="nucleotide sequence ID" value="NZ_CP160205.1"/>
</dbReference>
<dbReference type="GO" id="GO:0032259">
    <property type="term" value="P:methylation"/>
    <property type="evidence" value="ECO:0007669"/>
    <property type="project" value="UniProtKB-KW"/>
</dbReference>
<dbReference type="InterPro" id="IPR041698">
    <property type="entry name" value="Methyltransf_25"/>
</dbReference>